<organism evidence="2 3">
    <name type="scientific">Sphingomonas sanxanigenens DSM 19645 = NX02</name>
    <dbReference type="NCBI Taxonomy" id="1123269"/>
    <lineage>
        <taxon>Bacteria</taxon>
        <taxon>Pseudomonadati</taxon>
        <taxon>Pseudomonadota</taxon>
        <taxon>Alphaproteobacteria</taxon>
        <taxon>Sphingomonadales</taxon>
        <taxon>Sphingomonadaceae</taxon>
        <taxon>Sphingomonas</taxon>
    </lineage>
</organism>
<proteinExistence type="predicted"/>
<dbReference type="HOGENOM" id="CLU_2556540_0_0_5"/>
<evidence type="ECO:0000313" key="3">
    <source>
        <dbReference type="Proteomes" id="UP000018851"/>
    </source>
</evidence>
<feature type="compositionally biased region" description="Polar residues" evidence="1">
    <location>
        <begin position="40"/>
        <end position="50"/>
    </location>
</feature>
<dbReference type="Proteomes" id="UP000018851">
    <property type="component" value="Chromosome"/>
</dbReference>
<sequence>MRIEVRIVEGGDASCEQVGANFGGSSSTAKLQIGRHAHSRSPTAISSLSLRSAGRTSGPDEPRAGMSGTKLRAPPAQSGDVM</sequence>
<dbReference type="STRING" id="1123269.NX02_13855"/>
<evidence type="ECO:0000313" key="2">
    <source>
        <dbReference type="EMBL" id="AHE54464.1"/>
    </source>
</evidence>
<dbReference type="EMBL" id="CP006644">
    <property type="protein sequence ID" value="AHE54464.1"/>
    <property type="molecule type" value="Genomic_DNA"/>
</dbReference>
<accession>W0A967</accession>
<gene>
    <name evidence="2" type="ORF">NX02_13855</name>
</gene>
<evidence type="ECO:0000256" key="1">
    <source>
        <dbReference type="SAM" id="MobiDB-lite"/>
    </source>
</evidence>
<reference evidence="2 3" key="1">
    <citation type="submission" date="2013-07" db="EMBL/GenBank/DDBJ databases">
        <title>Completed genome of Sphingomonas sanxanigenens NX02.</title>
        <authorList>
            <person name="Ma T."/>
            <person name="Huang H."/>
            <person name="Wu M."/>
            <person name="Li X."/>
            <person name="Li G."/>
        </authorList>
    </citation>
    <scope>NUCLEOTIDE SEQUENCE [LARGE SCALE GENOMIC DNA]</scope>
    <source>
        <strain evidence="2 3">NX02</strain>
    </source>
</reference>
<dbReference type="AlphaFoldDB" id="W0A967"/>
<protein>
    <submittedName>
        <fullName evidence="2">Uncharacterized protein</fullName>
    </submittedName>
</protein>
<dbReference type="KEGG" id="ssan:NX02_13855"/>
<feature type="region of interest" description="Disordered" evidence="1">
    <location>
        <begin position="32"/>
        <end position="82"/>
    </location>
</feature>
<keyword evidence="3" id="KW-1185">Reference proteome</keyword>
<name>W0A967_9SPHN</name>